<feature type="domain" description="RagB/SusD" evidence="6">
    <location>
        <begin position="316"/>
        <end position="466"/>
    </location>
</feature>
<keyword evidence="5" id="KW-0998">Cell outer membrane</keyword>
<reference evidence="8 9" key="1">
    <citation type="submission" date="2018-03" db="EMBL/GenBank/DDBJ databases">
        <title>Genomic Encyclopedia of Archaeal and Bacterial Type Strains, Phase II (KMG-II): from individual species to whole genera.</title>
        <authorList>
            <person name="Goeker M."/>
        </authorList>
    </citation>
    <scope>NUCLEOTIDE SEQUENCE [LARGE SCALE GENOMIC DNA]</scope>
    <source>
        <strain evidence="8 9">DSM 18107</strain>
    </source>
</reference>
<dbReference type="AlphaFoldDB" id="A0A2P8G287"/>
<dbReference type="Pfam" id="PF14322">
    <property type="entry name" value="SusD-like_3"/>
    <property type="match status" value="1"/>
</dbReference>
<evidence type="ECO:0000256" key="1">
    <source>
        <dbReference type="ARBA" id="ARBA00004442"/>
    </source>
</evidence>
<keyword evidence="4" id="KW-0472">Membrane</keyword>
<keyword evidence="3" id="KW-0732">Signal</keyword>
<protein>
    <submittedName>
        <fullName evidence="8">SusD-like starch-binding protein associating with outer membrane</fullName>
    </submittedName>
</protein>
<feature type="domain" description="SusD-like N-terminal" evidence="7">
    <location>
        <begin position="100"/>
        <end position="227"/>
    </location>
</feature>
<dbReference type="InterPro" id="IPR033985">
    <property type="entry name" value="SusD-like_N"/>
</dbReference>
<name>A0A2P8G287_9BACT</name>
<evidence type="ECO:0000256" key="3">
    <source>
        <dbReference type="ARBA" id="ARBA00022729"/>
    </source>
</evidence>
<organism evidence="8 9">
    <name type="scientific">Chitinophaga ginsengisoli</name>
    <dbReference type="NCBI Taxonomy" id="363837"/>
    <lineage>
        <taxon>Bacteria</taxon>
        <taxon>Pseudomonadati</taxon>
        <taxon>Bacteroidota</taxon>
        <taxon>Chitinophagia</taxon>
        <taxon>Chitinophagales</taxon>
        <taxon>Chitinophagaceae</taxon>
        <taxon>Chitinophaga</taxon>
    </lineage>
</organism>
<dbReference type="CDD" id="cd08977">
    <property type="entry name" value="SusD"/>
    <property type="match status" value="1"/>
</dbReference>
<dbReference type="InterPro" id="IPR012944">
    <property type="entry name" value="SusD_RagB_dom"/>
</dbReference>
<sequence length="466" mass="52476">MAIQKYLHLIVLYSICVCGTACKKLVEVAPPKTQLVTTNVFENNSTATAALTSIYGQISSLSDLSWLTGMSSDEFLNYSTTQSCINVYGNSLIESDASLLSNFSWNPQYQFIYQANAVIEGLQRSTGVSDQIKNQLRGEALFIRALMHFYLANLYGPIPVVTTTDYSNNLKLSKTNVADVYKFIITDLTESVDLLSDNFVNAANNPTTDRVRPTKWAAYALLARVYLHNKDYANAKIQATKVIDNSITFMIVKDLNSVFTMNSQETIWSIMPPPGRGYDTDEARKYILTSAPNQTTGVSLSYLLLSSFEPGDKRMNSWVGEYVDNTSNVTYCFPYKYKILTDASISEYSIVLRLAEQYLIRAEAEAQLEEFANSVADINVIRARAGLSDLPIMSKQDLLNSVLHERQIELFSEGFRWFDLKRRDDFELLMNKIAVKKGVVWNDYQQLYPIPASDVKSSNIVQNNGY</sequence>
<evidence type="ECO:0000256" key="2">
    <source>
        <dbReference type="ARBA" id="ARBA00006275"/>
    </source>
</evidence>
<dbReference type="Pfam" id="PF07980">
    <property type="entry name" value="SusD_RagB"/>
    <property type="match status" value="1"/>
</dbReference>
<evidence type="ECO:0000259" key="7">
    <source>
        <dbReference type="Pfam" id="PF14322"/>
    </source>
</evidence>
<comment type="subcellular location">
    <subcellularLocation>
        <location evidence="1">Cell outer membrane</location>
    </subcellularLocation>
</comment>
<evidence type="ECO:0000259" key="6">
    <source>
        <dbReference type="Pfam" id="PF07980"/>
    </source>
</evidence>
<evidence type="ECO:0000313" key="8">
    <source>
        <dbReference type="EMBL" id="PSL28094.1"/>
    </source>
</evidence>
<dbReference type="SUPFAM" id="SSF48452">
    <property type="entry name" value="TPR-like"/>
    <property type="match status" value="1"/>
</dbReference>
<evidence type="ECO:0000256" key="4">
    <source>
        <dbReference type="ARBA" id="ARBA00023136"/>
    </source>
</evidence>
<proteinExistence type="inferred from homology"/>
<dbReference type="RefSeq" id="WP_106603569.1">
    <property type="nucleotide sequence ID" value="NZ_PYGK01000008.1"/>
</dbReference>
<dbReference type="OrthoDB" id="625727at2"/>
<comment type="similarity">
    <text evidence="2">Belongs to the SusD family.</text>
</comment>
<gene>
    <name evidence="8" type="ORF">CLV42_10813</name>
</gene>
<dbReference type="EMBL" id="PYGK01000008">
    <property type="protein sequence ID" value="PSL28094.1"/>
    <property type="molecule type" value="Genomic_DNA"/>
</dbReference>
<dbReference type="Gene3D" id="1.25.40.390">
    <property type="match status" value="1"/>
</dbReference>
<keyword evidence="9" id="KW-1185">Reference proteome</keyword>
<accession>A0A2P8G287</accession>
<comment type="caution">
    <text evidence="8">The sequence shown here is derived from an EMBL/GenBank/DDBJ whole genome shotgun (WGS) entry which is preliminary data.</text>
</comment>
<evidence type="ECO:0000313" key="9">
    <source>
        <dbReference type="Proteomes" id="UP000240978"/>
    </source>
</evidence>
<evidence type="ECO:0000256" key="5">
    <source>
        <dbReference type="ARBA" id="ARBA00023237"/>
    </source>
</evidence>
<dbReference type="Proteomes" id="UP000240978">
    <property type="component" value="Unassembled WGS sequence"/>
</dbReference>
<dbReference type="GO" id="GO:0009279">
    <property type="term" value="C:cell outer membrane"/>
    <property type="evidence" value="ECO:0007669"/>
    <property type="project" value="UniProtKB-SubCell"/>
</dbReference>
<dbReference type="InterPro" id="IPR011990">
    <property type="entry name" value="TPR-like_helical_dom_sf"/>
</dbReference>